<dbReference type="AlphaFoldDB" id="A0A433ENI8"/>
<comment type="caution">
    <text evidence="2">The sequence shown here is derived from an EMBL/GenBank/DDBJ whole genome shotgun (WGS) entry which is preliminary data.</text>
</comment>
<evidence type="ECO:0000313" key="3">
    <source>
        <dbReference type="Proteomes" id="UP000274545"/>
    </source>
</evidence>
<organism evidence="2 3">
    <name type="scientific">Spiroplasma poulsonii</name>
    <dbReference type="NCBI Taxonomy" id="2138"/>
    <lineage>
        <taxon>Bacteria</taxon>
        <taxon>Bacillati</taxon>
        <taxon>Mycoplasmatota</taxon>
        <taxon>Mollicutes</taxon>
        <taxon>Entomoplasmatales</taxon>
        <taxon>Spiroplasmataceae</taxon>
        <taxon>Spiroplasma</taxon>
    </lineage>
</organism>
<dbReference type="InterPro" id="IPR050678">
    <property type="entry name" value="DNA_Partitioning_ATPase"/>
</dbReference>
<gene>
    <name evidence="2" type="ORF">D6D54_07455</name>
</gene>
<dbReference type="CDD" id="cd02042">
    <property type="entry name" value="ParAB_family"/>
    <property type="match status" value="1"/>
</dbReference>
<evidence type="ECO:0000259" key="1">
    <source>
        <dbReference type="Pfam" id="PF13614"/>
    </source>
</evidence>
<dbReference type="InterPro" id="IPR027417">
    <property type="entry name" value="P-loop_NTPase"/>
</dbReference>
<dbReference type="SUPFAM" id="SSF52540">
    <property type="entry name" value="P-loop containing nucleoside triphosphate hydrolases"/>
    <property type="match status" value="1"/>
</dbReference>
<dbReference type="InterPro" id="IPR025669">
    <property type="entry name" value="AAA_dom"/>
</dbReference>
<dbReference type="Gene3D" id="3.40.50.300">
    <property type="entry name" value="P-loop containing nucleotide triphosphate hydrolases"/>
    <property type="match status" value="1"/>
</dbReference>
<dbReference type="EMBL" id="RAHC01000013">
    <property type="protein sequence ID" value="RUP75868.1"/>
    <property type="molecule type" value="Genomic_DNA"/>
</dbReference>
<feature type="domain" description="AAA" evidence="1">
    <location>
        <begin position="11"/>
        <end position="196"/>
    </location>
</feature>
<sequence>MILIDWRIVKMKMISFCNKKGGVGKTTLCKNVAYKFALDGSKVLLIDLDPQATLTLQSAKKNIENNNSIVDLISSKNAAKFIKINNIIIKSKYKNIDIIMGNESLSTVSALLNTVYSEKEKYLLSDMIYQSNEDIFNSYDYVLIDYPPTINELSVSFLMLSDLIIVPINDGINSVKGVLDLKNTLNNFCRLTNKNVPLINIIFNQVKDNNNLLDIKNALKENNLDINLSRTMIVYSDTYKTIENEFNIIWENPYYWRQKQAYEELIKEIK</sequence>
<dbReference type="PANTHER" id="PTHR13696:SF99">
    <property type="entry name" value="COBYRINIC ACID AC-DIAMIDE SYNTHASE"/>
    <property type="match status" value="1"/>
</dbReference>
<dbReference type="PANTHER" id="PTHR13696">
    <property type="entry name" value="P-LOOP CONTAINING NUCLEOSIDE TRIPHOSPHATE HYDROLASE"/>
    <property type="match status" value="1"/>
</dbReference>
<evidence type="ECO:0000313" key="2">
    <source>
        <dbReference type="EMBL" id="RUP75868.1"/>
    </source>
</evidence>
<name>A0A433ENI8_9MOLU</name>
<proteinExistence type="predicted"/>
<dbReference type="Proteomes" id="UP000274545">
    <property type="component" value="Unassembled WGS sequence"/>
</dbReference>
<accession>A0A433ENI8</accession>
<protein>
    <submittedName>
        <fullName evidence="2">ParA family protein</fullName>
    </submittedName>
</protein>
<dbReference type="Pfam" id="PF13614">
    <property type="entry name" value="AAA_31"/>
    <property type="match status" value="1"/>
</dbReference>
<reference evidence="2 3" key="1">
    <citation type="journal article" date="2019" name="Genome Biol. Evol.">
        <title>Toxin and genome evolution in a Drosophila defensive symbiosis.</title>
        <authorList>
            <person name="Ballinger M.J."/>
            <person name="Gawryluk R.M."/>
            <person name="Perlman S.J."/>
        </authorList>
    </citation>
    <scope>NUCLEOTIDE SEQUENCE [LARGE SCALE GENOMIC DNA]</scope>
    <source>
        <strain evidence="3">sNeo</strain>
    </source>
</reference>